<sequence>MHNIADPLIFYFASMMPCQNGAERTGFEMHVSSDALLRDHESAFWSGGSTALENSQSDWNSVDLNPLDSLFLCDTTLLHPSPSYGPHTSGNSEDTPSWGWEASSASESPMISEDSVPVASTSSSPTNNFMYSYDDPTPSPLQLNEFSNVIDFDFSSSSMQNDYILSESQPSSLPSSLSRRRSPRPLRNVPSPDFHKSREVSPTHSDSDHKRRFPCQILGCARRFTSQYTLKDLINAASWNMLSPDSQQALKVLLPPTAIVGFRTVIDPDHPSAADSMSVDEPAASSSGEVDTAVFTDSHFLAAAHTLQDHIYSDWMSESHVQKVKKYEEGIRNGTMSAPWKDEVWEQNNTSTRPSAPANFASESGARAGEAAEVKLVTLAKNDVLRVGDIIALKRNFLGLDLIVEKDAIIQAIHPKTHALTVLFEPGMTKHLPAQLLAPEPAEPSAPTQVACITSPTQLETALLDNDGRIERARRPNGNAWKCMTVWRWRGEPMGDTGDGRWGRENHGTLFYLRGTYYHER</sequence>
<feature type="compositionally biased region" description="Polar residues" evidence="1">
    <location>
        <begin position="86"/>
        <end position="95"/>
    </location>
</feature>
<feature type="compositionally biased region" description="Basic and acidic residues" evidence="1">
    <location>
        <begin position="193"/>
        <end position="209"/>
    </location>
</feature>
<dbReference type="Proteomes" id="UP000565441">
    <property type="component" value="Unassembled WGS sequence"/>
</dbReference>
<protein>
    <recommendedName>
        <fullName evidence="2">ASX DEUBAD domain-containing protein</fullName>
    </recommendedName>
</protein>
<gene>
    <name evidence="3" type="ORF">D9615_007616</name>
</gene>
<evidence type="ECO:0000313" key="3">
    <source>
        <dbReference type="EMBL" id="KAF5378158.1"/>
    </source>
</evidence>
<reference evidence="3 4" key="1">
    <citation type="journal article" date="2020" name="ISME J.">
        <title>Uncovering the hidden diversity of litter-decomposition mechanisms in mushroom-forming fungi.</title>
        <authorList>
            <person name="Floudas D."/>
            <person name="Bentzer J."/>
            <person name="Ahren D."/>
            <person name="Johansson T."/>
            <person name="Persson P."/>
            <person name="Tunlid A."/>
        </authorList>
    </citation>
    <scope>NUCLEOTIDE SEQUENCE [LARGE SCALE GENOMIC DNA]</scope>
    <source>
        <strain evidence="3 4">CBS 661.87</strain>
    </source>
</reference>
<feature type="compositionally biased region" description="Low complexity" evidence="1">
    <location>
        <begin position="165"/>
        <end position="177"/>
    </location>
</feature>
<feature type="compositionally biased region" description="Low complexity" evidence="1">
    <location>
        <begin position="96"/>
        <end position="128"/>
    </location>
</feature>
<dbReference type="InterPro" id="IPR028020">
    <property type="entry name" value="ASX_DEUBAD_dom"/>
</dbReference>
<feature type="region of interest" description="Disordered" evidence="1">
    <location>
        <begin position="82"/>
        <end position="135"/>
    </location>
</feature>
<keyword evidence="4" id="KW-1185">Reference proteome</keyword>
<organism evidence="3 4">
    <name type="scientific">Tricholomella constricta</name>
    <dbReference type="NCBI Taxonomy" id="117010"/>
    <lineage>
        <taxon>Eukaryota</taxon>
        <taxon>Fungi</taxon>
        <taxon>Dikarya</taxon>
        <taxon>Basidiomycota</taxon>
        <taxon>Agaricomycotina</taxon>
        <taxon>Agaricomycetes</taxon>
        <taxon>Agaricomycetidae</taxon>
        <taxon>Agaricales</taxon>
        <taxon>Tricholomatineae</taxon>
        <taxon>Lyophyllaceae</taxon>
        <taxon>Tricholomella</taxon>
    </lineage>
</organism>
<proteinExistence type="predicted"/>
<feature type="domain" description="ASX DEUBAD" evidence="2">
    <location>
        <begin position="228"/>
        <end position="348"/>
    </location>
</feature>
<name>A0A8H5M264_9AGAR</name>
<dbReference type="OrthoDB" id="2289918at2759"/>
<accession>A0A8H5M264</accession>
<dbReference type="AlphaFoldDB" id="A0A8H5M264"/>
<dbReference type="EMBL" id="JAACJP010000021">
    <property type="protein sequence ID" value="KAF5378158.1"/>
    <property type="molecule type" value="Genomic_DNA"/>
</dbReference>
<comment type="caution">
    <text evidence="3">The sequence shown here is derived from an EMBL/GenBank/DDBJ whole genome shotgun (WGS) entry which is preliminary data.</text>
</comment>
<dbReference type="Pfam" id="PF13919">
    <property type="entry name" value="ASXH"/>
    <property type="match status" value="1"/>
</dbReference>
<evidence type="ECO:0000259" key="2">
    <source>
        <dbReference type="Pfam" id="PF13919"/>
    </source>
</evidence>
<evidence type="ECO:0000256" key="1">
    <source>
        <dbReference type="SAM" id="MobiDB-lite"/>
    </source>
</evidence>
<evidence type="ECO:0000313" key="4">
    <source>
        <dbReference type="Proteomes" id="UP000565441"/>
    </source>
</evidence>
<feature type="region of interest" description="Disordered" evidence="1">
    <location>
        <begin position="165"/>
        <end position="209"/>
    </location>
</feature>